<name>A0ABY8J3M5_9BACI</name>
<sequence length="58" mass="6930">MSKMLTIDDLCEILQLRPNTIRNYLKEGKIRGSKFGREWRVKQEDLDKFIEDNSNTNK</sequence>
<evidence type="ECO:0000313" key="3">
    <source>
        <dbReference type="Proteomes" id="UP001221597"/>
    </source>
</evidence>
<dbReference type="InterPro" id="IPR009061">
    <property type="entry name" value="DNA-bd_dom_put_sf"/>
</dbReference>
<dbReference type="NCBIfam" id="TIGR01764">
    <property type="entry name" value="excise"/>
    <property type="match status" value="1"/>
</dbReference>
<dbReference type="Pfam" id="PF12728">
    <property type="entry name" value="HTH_17"/>
    <property type="match status" value="1"/>
</dbReference>
<reference evidence="2 3" key="1">
    <citation type="submission" date="2023-04" db="EMBL/GenBank/DDBJ databases">
        <title>Genome sequence of Halobacillus naozhouensis KACC 21980.</title>
        <authorList>
            <person name="Kim S."/>
            <person name="Heo J."/>
            <person name="Kwon S.-W."/>
        </authorList>
    </citation>
    <scope>NUCLEOTIDE SEQUENCE [LARGE SCALE GENOMIC DNA]</scope>
    <source>
        <strain evidence="2 3">KCTC 13234</strain>
        <plasmid evidence="2 3">unnamed</plasmid>
    </source>
</reference>
<protein>
    <submittedName>
        <fullName evidence="2">Helix-turn-helix domain-containing protein</fullName>
    </submittedName>
</protein>
<evidence type="ECO:0000313" key="2">
    <source>
        <dbReference type="EMBL" id="WFT77099.1"/>
    </source>
</evidence>
<dbReference type="RefSeq" id="WP_283079035.1">
    <property type="nucleotide sequence ID" value="NZ_CP121672.1"/>
</dbReference>
<organism evidence="2 3">
    <name type="scientific">Halobacillus naozhouensis</name>
    <dbReference type="NCBI Taxonomy" id="554880"/>
    <lineage>
        <taxon>Bacteria</taxon>
        <taxon>Bacillati</taxon>
        <taxon>Bacillota</taxon>
        <taxon>Bacilli</taxon>
        <taxon>Bacillales</taxon>
        <taxon>Bacillaceae</taxon>
        <taxon>Halobacillus</taxon>
    </lineage>
</organism>
<keyword evidence="3" id="KW-1185">Reference proteome</keyword>
<dbReference type="InterPro" id="IPR010093">
    <property type="entry name" value="SinI_DNA-bd"/>
</dbReference>
<proteinExistence type="predicted"/>
<keyword evidence="2" id="KW-0614">Plasmid</keyword>
<evidence type="ECO:0000259" key="1">
    <source>
        <dbReference type="Pfam" id="PF12728"/>
    </source>
</evidence>
<dbReference type="EMBL" id="CP121672">
    <property type="protein sequence ID" value="WFT77099.1"/>
    <property type="molecule type" value="Genomic_DNA"/>
</dbReference>
<feature type="domain" description="Helix-turn-helix" evidence="1">
    <location>
        <begin position="4"/>
        <end position="53"/>
    </location>
</feature>
<geneLocation type="plasmid" evidence="2 3">
    <name>unnamed</name>
</geneLocation>
<dbReference type="Proteomes" id="UP001221597">
    <property type="component" value="Plasmid unnamed"/>
</dbReference>
<accession>A0ABY8J3M5</accession>
<dbReference type="SUPFAM" id="SSF46955">
    <property type="entry name" value="Putative DNA-binding domain"/>
    <property type="match status" value="1"/>
</dbReference>
<gene>
    <name evidence="2" type="ORF">P9989_21445</name>
</gene>
<dbReference type="InterPro" id="IPR041657">
    <property type="entry name" value="HTH_17"/>
</dbReference>